<dbReference type="EMBL" id="BGOW01000010">
    <property type="protein sequence ID" value="GBL45401.1"/>
    <property type="molecule type" value="Genomic_DNA"/>
</dbReference>
<evidence type="ECO:0008006" key="3">
    <source>
        <dbReference type="Google" id="ProtNLM"/>
    </source>
</evidence>
<keyword evidence="2" id="KW-1185">Reference proteome</keyword>
<evidence type="ECO:0000313" key="1">
    <source>
        <dbReference type="EMBL" id="GBL45401.1"/>
    </source>
</evidence>
<evidence type="ECO:0000313" key="2">
    <source>
        <dbReference type="Proteomes" id="UP000286806"/>
    </source>
</evidence>
<dbReference type="PANTHER" id="PTHR43883:SF1">
    <property type="entry name" value="GLUCONOKINASE"/>
    <property type="match status" value="1"/>
</dbReference>
<dbReference type="PANTHER" id="PTHR43883">
    <property type="entry name" value="SLR0207 PROTEIN"/>
    <property type="match status" value="1"/>
</dbReference>
<proteinExistence type="predicted"/>
<sequence>MPHPPSRPEQTSSPTLEAKVAFLGRPGAYPEAPARVEAVETHMSWVFLTDTHAYKLKKPVRYDYLDFSTVEARRLDCEQEVRLNRRLAADVYLGVIPLVLDAGGCLSVGGPGEAVDWLVQMRRLPAQRMLDHLIRNGTVKPAEISLLARRLARFYAAAAADAITPEAYRQHLAKRIKANLRELTSAEFGLDKDVPERLARFQLGFLETHTGLFDSRVRQGRIVEGHGDLRPEHVCLLPEPVVIDCLEFNREYRILDPADELGYLALECERLHAPEVGRWLLESYTEASGDVPPAALLHFYQSWRAVLRATLAIWHLRDDGRHPHKKWVETTMEYLELAQRHAAAAAS</sequence>
<dbReference type="InterPro" id="IPR052732">
    <property type="entry name" value="Cell-binding_unc_protein"/>
</dbReference>
<accession>A0A401JCL6</accession>
<organism evidence="1 2">
    <name type="scientific">Sulfuriferula multivorans</name>
    <dbReference type="NCBI Taxonomy" id="1559896"/>
    <lineage>
        <taxon>Bacteria</taxon>
        <taxon>Pseudomonadati</taxon>
        <taxon>Pseudomonadota</taxon>
        <taxon>Betaproteobacteria</taxon>
        <taxon>Nitrosomonadales</taxon>
        <taxon>Sulfuricellaceae</taxon>
        <taxon>Sulfuriferula</taxon>
    </lineage>
</organism>
<name>A0A401JCL6_9PROT</name>
<dbReference type="Proteomes" id="UP000286806">
    <property type="component" value="Unassembled WGS sequence"/>
</dbReference>
<protein>
    <recommendedName>
        <fullName evidence="3">Aminoglycoside phosphotransferase domain-containing protein</fullName>
    </recommendedName>
</protein>
<dbReference type="SUPFAM" id="SSF56112">
    <property type="entry name" value="Protein kinase-like (PK-like)"/>
    <property type="match status" value="1"/>
</dbReference>
<dbReference type="AlphaFoldDB" id="A0A401JCL6"/>
<comment type="caution">
    <text evidence="1">The sequence shown here is derived from an EMBL/GenBank/DDBJ whole genome shotgun (WGS) entry which is preliminary data.</text>
</comment>
<dbReference type="InterPro" id="IPR011009">
    <property type="entry name" value="Kinase-like_dom_sf"/>
</dbReference>
<reference evidence="1 2" key="1">
    <citation type="journal article" date="2019" name="Front. Microbiol.">
        <title>Genomes of Neutrophilic Sulfur-Oxidizing Chemolithoautotrophs Representing 9 Proteobacterial Species From 8 Genera.</title>
        <authorList>
            <person name="Watanabe T."/>
            <person name="Kojima H."/>
            <person name="Umezawa K."/>
            <person name="Hori C."/>
            <person name="Takasuka T.E."/>
            <person name="Kato Y."/>
            <person name="Fukui M."/>
        </authorList>
    </citation>
    <scope>NUCLEOTIDE SEQUENCE [LARGE SCALE GENOMIC DNA]</scope>
    <source>
        <strain evidence="1 2">TTN</strain>
    </source>
</reference>
<gene>
    <name evidence="1" type="ORF">SFMTTN_1208</name>
</gene>